<accession>A0A2T4UC07</accession>
<dbReference type="Proteomes" id="UP000240739">
    <property type="component" value="Unassembled WGS sequence"/>
</dbReference>
<reference evidence="2 3" key="1">
    <citation type="submission" date="2018-03" db="EMBL/GenBank/DDBJ databases">
        <title>Aquarubrobacter algicola gen. nov., sp. nov., a novel actinobacterium isolated from shallow eutrophic lake during the end of cyanobacterial harmful algal blooms.</title>
        <authorList>
            <person name="Chun S.J."/>
        </authorList>
    </citation>
    <scope>NUCLEOTIDE SEQUENCE [LARGE SCALE GENOMIC DNA]</scope>
    <source>
        <strain evidence="2 3">Seoho-28</strain>
    </source>
</reference>
<organism evidence="2 3">
    <name type="scientific">Paraconexibacter algicola</name>
    <dbReference type="NCBI Taxonomy" id="2133960"/>
    <lineage>
        <taxon>Bacteria</taxon>
        <taxon>Bacillati</taxon>
        <taxon>Actinomycetota</taxon>
        <taxon>Thermoleophilia</taxon>
        <taxon>Solirubrobacterales</taxon>
        <taxon>Paraconexibacteraceae</taxon>
        <taxon>Paraconexibacter</taxon>
    </lineage>
</organism>
<evidence type="ECO:0000256" key="1">
    <source>
        <dbReference type="SAM" id="MobiDB-lite"/>
    </source>
</evidence>
<dbReference type="AlphaFoldDB" id="A0A2T4UC07"/>
<sequence length="369" mass="38306">MTVLRAIGHDLVEKKLWPLAVLLVLALVAVPVALGGGGSPQSTPADPGATAAVAPGGAPATAEVAVAVEQPALRRRAGATRDPFRQQYVRKATGAVDGAVTGATGVATVDPVKDVSGGTPSSPVAATTGPSGTSGPSSTAGTTTVPKLDPLDVYRVALRFGTDERRRTLRNVSRLSPLPNAEQPFFVFLGVLAGGKKAVFLVGADAQVTGDGTCRPSRTNCETVEMGTGDTVFLDRETADGITQYELELLSVTRRTSAQAVAAKEGASTSQKRQSAAKDEAAEDLTDLYRWDDERGVLVRRKLTRAARSAPAATRTPAPQDAPAVAGHTAAEYRAWYLAVYLEYLRQLAAGTAQAAQRTAAVLDAVPQP</sequence>
<comment type="caution">
    <text evidence="2">The sequence shown here is derived from an EMBL/GenBank/DDBJ whole genome shotgun (WGS) entry which is preliminary data.</text>
</comment>
<evidence type="ECO:0000313" key="2">
    <source>
        <dbReference type="EMBL" id="PTL54763.1"/>
    </source>
</evidence>
<keyword evidence="3" id="KW-1185">Reference proteome</keyword>
<protein>
    <submittedName>
        <fullName evidence="2">Uncharacterized protein</fullName>
    </submittedName>
</protein>
<gene>
    <name evidence="2" type="ORF">C7Y72_19400</name>
</gene>
<dbReference type="EMBL" id="PYYB01000004">
    <property type="protein sequence ID" value="PTL54763.1"/>
    <property type="molecule type" value="Genomic_DNA"/>
</dbReference>
<dbReference type="RefSeq" id="WP_107570863.1">
    <property type="nucleotide sequence ID" value="NZ_PYYB01000004.1"/>
</dbReference>
<name>A0A2T4UC07_9ACTN</name>
<feature type="region of interest" description="Disordered" evidence="1">
    <location>
        <begin position="109"/>
        <end position="146"/>
    </location>
</feature>
<dbReference type="OrthoDB" id="9856702at2"/>
<feature type="compositionally biased region" description="Low complexity" evidence="1">
    <location>
        <begin position="125"/>
        <end position="144"/>
    </location>
</feature>
<proteinExistence type="predicted"/>
<evidence type="ECO:0000313" key="3">
    <source>
        <dbReference type="Proteomes" id="UP000240739"/>
    </source>
</evidence>